<dbReference type="CDD" id="cd08977">
    <property type="entry name" value="SusD"/>
    <property type="match status" value="1"/>
</dbReference>
<evidence type="ECO:0000256" key="4">
    <source>
        <dbReference type="ARBA" id="ARBA00023136"/>
    </source>
</evidence>
<dbReference type="EMBL" id="JAMXLY010000069">
    <property type="protein sequence ID" value="MCO6026526.1"/>
    <property type="molecule type" value="Genomic_DNA"/>
</dbReference>
<keyword evidence="9" id="KW-1185">Reference proteome</keyword>
<keyword evidence="4" id="KW-0472">Membrane</keyword>
<dbReference type="PROSITE" id="PS51257">
    <property type="entry name" value="PROKAR_LIPOPROTEIN"/>
    <property type="match status" value="1"/>
</dbReference>
<feature type="domain" description="RagB/SusD" evidence="6">
    <location>
        <begin position="257"/>
        <end position="516"/>
    </location>
</feature>
<dbReference type="InterPro" id="IPR012944">
    <property type="entry name" value="SusD_RagB_dom"/>
</dbReference>
<protein>
    <submittedName>
        <fullName evidence="8">RagB/SusD family nutrient uptake outer membrane protein</fullName>
    </submittedName>
</protein>
<accession>A0ABT1BZL5</accession>
<keyword evidence="5" id="KW-0998">Cell outer membrane</keyword>
<evidence type="ECO:0000256" key="1">
    <source>
        <dbReference type="ARBA" id="ARBA00004442"/>
    </source>
</evidence>
<dbReference type="RefSeq" id="WP_252761876.1">
    <property type="nucleotide sequence ID" value="NZ_JAMXLY010000069.1"/>
</dbReference>
<organism evidence="8 9">
    <name type="scientific">Segatella cerevisiae</name>
    <dbReference type="NCBI Taxonomy" id="2053716"/>
    <lineage>
        <taxon>Bacteria</taxon>
        <taxon>Pseudomonadati</taxon>
        <taxon>Bacteroidota</taxon>
        <taxon>Bacteroidia</taxon>
        <taxon>Bacteroidales</taxon>
        <taxon>Prevotellaceae</taxon>
        <taxon>Segatella</taxon>
    </lineage>
</organism>
<evidence type="ECO:0000256" key="3">
    <source>
        <dbReference type="ARBA" id="ARBA00022729"/>
    </source>
</evidence>
<sequence>MKIFKYIIPVFLLVIVSGCTDNILDRSPRESLSPNSFYQNETQCKMGLVGVYASLPPIATVTYWYQLDFMSDNNYCQDSWQGSKEVGEWAQNASSWASSATWTQEYQTIVRANKFLYNLKSATVSDEVKKEMSGEARFLRAYAYSNLITFFGDVPLILEPQTLDSAKVSRTPKAAVLNAIITDLDSASAVLPIKFSGSDVGRATKGAALAQKCRILLYNGKYAESAEAAKEVMDLGAYSLYPDYKGLFDEANENNCEVIFDIQYIKNSEPQPWPSSRLSFVDWPTPNVTADMIDSYYMTNGLPITDPKSGYEPQDPYKNRDPRMAASIVLPGSKSASGIFIPANDQVPCGARPRKYADISGTDSYNCSLNTIILRYADVLLMRAEALIEQGITSQEVYDLIDKVRARVGMPSVESVEGTNLSQDQLREIVRHERRVEFFMEGTRYCDMLRWKDESLVHDVYGYVTSKLSDPSSSSTWVFETEKKATRKFDKSKGWLWAIPQVEIENNPKLTQNPGY</sequence>
<evidence type="ECO:0000256" key="5">
    <source>
        <dbReference type="ARBA" id="ARBA00023237"/>
    </source>
</evidence>
<dbReference type="Gene3D" id="1.25.40.390">
    <property type="match status" value="1"/>
</dbReference>
<evidence type="ECO:0000313" key="8">
    <source>
        <dbReference type="EMBL" id="MCO6026526.1"/>
    </source>
</evidence>
<name>A0ABT1BZL5_9BACT</name>
<comment type="similarity">
    <text evidence="2">Belongs to the SusD family.</text>
</comment>
<dbReference type="InterPro" id="IPR033985">
    <property type="entry name" value="SusD-like_N"/>
</dbReference>
<evidence type="ECO:0000313" key="9">
    <source>
        <dbReference type="Proteomes" id="UP001204015"/>
    </source>
</evidence>
<dbReference type="Proteomes" id="UP001204015">
    <property type="component" value="Unassembled WGS sequence"/>
</dbReference>
<reference evidence="8 9" key="1">
    <citation type="submission" date="2022-06" db="EMBL/GenBank/DDBJ databases">
        <title>A taxonomic note on the genus Prevotella: Description of four novel genera and emended description of the genera Hallella and Xylanibacter.</title>
        <authorList>
            <person name="Hitch T.C.A."/>
        </authorList>
    </citation>
    <scope>NUCLEOTIDE SEQUENCE [LARGE SCALE GENOMIC DNA]</scope>
    <source>
        <strain evidence="8 9">DSM 100619</strain>
    </source>
</reference>
<keyword evidence="3" id="KW-0732">Signal</keyword>
<dbReference type="SUPFAM" id="SSF48452">
    <property type="entry name" value="TPR-like"/>
    <property type="match status" value="1"/>
</dbReference>
<gene>
    <name evidence="8" type="ORF">NG821_11895</name>
</gene>
<evidence type="ECO:0000259" key="6">
    <source>
        <dbReference type="Pfam" id="PF07980"/>
    </source>
</evidence>
<comment type="caution">
    <text evidence="8">The sequence shown here is derived from an EMBL/GenBank/DDBJ whole genome shotgun (WGS) entry which is preliminary data.</text>
</comment>
<dbReference type="InterPro" id="IPR011990">
    <property type="entry name" value="TPR-like_helical_dom_sf"/>
</dbReference>
<proteinExistence type="inferred from homology"/>
<comment type="subcellular location">
    <subcellularLocation>
        <location evidence="1">Cell outer membrane</location>
    </subcellularLocation>
</comment>
<evidence type="ECO:0000259" key="7">
    <source>
        <dbReference type="Pfam" id="PF14322"/>
    </source>
</evidence>
<dbReference type="Pfam" id="PF07980">
    <property type="entry name" value="SusD_RagB"/>
    <property type="match status" value="1"/>
</dbReference>
<feature type="domain" description="SusD-like N-terminal" evidence="7">
    <location>
        <begin position="24"/>
        <end position="217"/>
    </location>
</feature>
<evidence type="ECO:0000256" key="2">
    <source>
        <dbReference type="ARBA" id="ARBA00006275"/>
    </source>
</evidence>
<dbReference type="Pfam" id="PF14322">
    <property type="entry name" value="SusD-like_3"/>
    <property type="match status" value="1"/>
</dbReference>